<dbReference type="Pfam" id="PF06750">
    <property type="entry name" value="A24_N_bact"/>
    <property type="match status" value="1"/>
</dbReference>
<evidence type="ECO:0000256" key="1">
    <source>
        <dbReference type="ARBA" id="ARBA00004651"/>
    </source>
</evidence>
<evidence type="ECO:0000259" key="8">
    <source>
        <dbReference type="Pfam" id="PF01478"/>
    </source>
</evidence>
<reference evidence="10 11" key="1">
    <citation type="submission" date="2023-11" db="EMBL/GenBank/DDBJ databases">
        <title>Draft genome of Azohydromonas lata strain H1 (DSM1123), a polyhydroxyalkanoate producer.</title>
        <authorList>
            <person name="Traversa D."/>
            <person name="D'Addabbo P."/>
            <person name="Pazzani C."/>
            <person name="Manzari C."/>
            <person name="Chiara M."/>
            <person name="Scrascia M."/>
        </authorList>
    </citation>
    <scope>NUCLEOTIDE SEQUENCE [LARGE SCALE GENOMIC DNA]</scope>
    <source>
        <strain evidence="10 11">H1</strain>
    </source>
</reference>
<proteinExistence type="inferred from homology"/>
<feature type="transmembrane region" description="Helical" evidence="7">
    <location>
        <begin position="204"/>
        <end position="222"/>
    </location>
</feature>
<feature type="transmembrane region" description="Helical" evidence="7">
    <location>
        <begin position="266"/>
        <end position="289"/>
    </location>
</feature>
<feature type="transmembrane region" description="Helical" evidence="7">
    <location>
        <begin position="175"/>
        <end position="197"/>
    </location>
</feature>
<comment type="similarity">
    <text evidence="2">Belongs to the peptidase A24 family.</text>
</comment>
<feature type="domain" description="Prepilin type IV endopeptidase peptidase" evidence="8">
    <location>
        <begin position="157"/>
        <end position="286"/>
    </location>
</feature>
<protein>
    <submittedName>
        <fullName evidence="10">Prepilin peptidase</fullName>
    </submittedName>
</protein>
<keyword evidence="3" id="KW-1003">Cell membrane</keyword>
<feature type="domain" description="Prepilin peptidase A24 N-terminal" evidence="9">
    <location>
        <begin position="17"/>
        <end position="147"/>
    </location>
</feature>
<dbReference type="PANTHER" id="PTHR30487">
    <property type="entry name" value="TYPE 4 PREPILIN-LIKE PROTEINS LEADER PEPTIDE-PROCESSING ENZYME"/>
    <property type="match status" value="1"/>
</dbReference>
<feature type="transmembrane region" description="Helical" evidence="7">
    <location>
        <begin position="301"/>
        <end position="322"/>
    </location>
</feature>
<dbReference type="InterPro" id="IPR010627">
    <property type="entry name" value="Prepilin_pept_A24_N"/>
</dbReference>
<comment type="caution">
    <text evidence="10">The sequence shown here is derived from an EMBL/GenBank/DDBJ whole genome shotgun (WGS) entry which is preliminary data.</text>
</comment>
<comment type="subcellular location">
    <subcellularLocation>
        <location evidence="1">Cell membrane</location>
        <topology evidence="1">Multi-pass membrane protein</topology>
    </subcellularLocation>
</comment>
<dbReference type="InterPro" id="IPR050882">
    <property type="entry name" value="Prepilin_peptidase/N-MTase"/>
</dbReference>
<evidence type="ECO:0000256" key="7">
    <source>
        <dbReference type="SAM" id="Phobius"/>
    </source>
</evidence>
<name>A0ABU5IS17_9BURK</name>
<sequence>MDASLWPLLMQPLPLAVLGLCVGSFLNVVVYRLPLMLERRWWQDVALQLGDAGSHERLFGRAPAAALADVAGALQGELQRLPLLTLSRPRSHCPQCGTPIAWHDNLPVLGWLKRRGRCAACGEPIAVRYPLLELATGLLWAALGLRFQGQPQALLWCALASALLALALIDWDTQWLPDALTLPLAWAGLVAATAGWIPLPPHQSMWGAVAGYLSLWLLYWAFRLATGEGAGHPPWSAAHWAARADSGREGLGFGDFKLLAALGAWLGVWLIVPMLLWASLLGTVAALLLRRRAALGADGHMPFGPFLASAGLAVLLVGPHQVLHWLLA</sequence>
<dbReference type="EMBL" id="JAXOJX010000142">
    <property type="protein sequence ID" value="MDZ5461689.1"/>
    <property type="molecule type" value="Genomic_DNA"/>
</dbReference>
<evidence type="ECO:0000313" key="10">
    <source>
        <dbReference type="EMBL" id="MDZ5461689.1"/>
    </source>
</evidence>
<dbReference type="RefSeq" id="WP_322468784.1">
    <property type="nucleotide sequence ID" value="NZ_JAXOJX010000142.1"/>
</dbReference>
<keyword evidence="5 7" id="KW-1133">Transmembrane helix</keyword>
<dbReference type="Proteomes" id="UP001293718">
    <property type="component" value="Unassembled WGS sequence"/>
</dbReference>
<organism evidence="10 11">
    <name type="scientific">Azohydromonas lata</name>
    <dbReference type="NCBI Taxonomy" id="45677"/>
    <lineage>
        <taxon>Bacteria</taxon>
        <taxon>Pseudomonadati</taxon>
        <taxon>Pseudomonadota</taxon>
        <taxon>Betaproteobacteria</taxon>
        <taxon>Burkholderiales</taxon>
        <taxon>Sphaerotilaceae</taxon>
        <taxon>Azohydromonas</taxon>
    </lineage>
</organism>
<evidence type="ECO:0000256" key="3">
    <source>
        <dbReference type="ARBA" id="ARBA00022475"/>
    </source>
</evidence>
<accession>A0ABU5IS17</accession>
<dbReference type="Gene3D" id="1.20.120.1220">
    <property type="match status" value="1"/>
</dbReference>
<evidence type="ECO:0000313" key="11">
    <source>
        <dbReference type="Proteomes" id="UP001293718"/>
    </source>
</evidence>
<feature type="transmembrane region" description="Helical" evidence="7">
    <location>
        <begin position="153"/>
        <end position="169"/>
    </location>
</feature>
<feature type="transmembrane region" description="Helical" evidence="7">
    <location>
        <begin position="12"/>
        <end position="33"/>
    </location>
</feature>
<keyword evidence="4 7" id="KW-0812">Transmembrane</keyword>
<gene>
    <name evidence="10" type="ORF">SM757_34455</name>
</gene>
<dbReference type="InterPro" id="IPR000045">
    <property type="entry name" value="Prepilin_IV_endopep_pep"/>
</dbReference>
<evidence type="ECO:0000256" key="2">
    <source>
        <dbReference type="ARBA" id="ARBA00005801"/>
    </source>
</evidence>
<evidence type="ECO:0000259" key="9">
    <source>
        <dbReference type="Pfam" id="PF06750"/>
    </source>
</evidence>
<keyword evidence="11" id="KW-1185">Reference proteome</keyword>
<evidence type="ECO:0000256" key="4">
    <source>
        <dbReference type="ARBA" id="ARBA00022692"/>
    </source>
</evidence>
<evidence type="ECO:0000256" key="5">
    <source>
        <dbReference type="ARBA" id="ARBA00022989"/>
    </source>
</evidence>
<keyword evidence="6 7" id="KW-0472">Membrane</keyword>
<dbReference type="Pfam" id="PF01478">
    <property type="entry name" value="Peptidase_A24"/>
    <property type="match status" value="1"/>
</dbReference>
<dbReference type="PANTHER" id="PTHR30487:SF0">
    <property type="entry name" value="PREPILIN LEADER PEPTIDASE_N-METHYLTRANSFERASE-RELATED"/>
    <property type="match status" value="1"/>
</dbReference>
<evidence type="ECO:0000256" key="6">
    <source>
        <dbReference type="ARBA" id="ARBA00023136"/>
    </source>
</evidence>